<reference evidence="2 3" key="1">
    <citation type="submission" date="2022-04" db="EMBL/GenBank/DDBJ databases">
        <authorList>
            <person name="Grouzdev D.S."/>
            <person name="Pantiukh K.S."/>
            <person name="Krutkina M.S."/>
        </authorList>
    </citation>
    <scope>NUCLEOTIDE SEQUENCE [LARGE SCALE GENOMIC DNA]</scope>
    <source>
        <strain evidence="2 3">Jip08</strain>
    </source>
</reference>
<keyword evidence="3" id="KW-1185">Reference proteome</keyword>
<feature type="transmembrane region" description="Helical" evidence="1">
    <location>
        <begin position="189"/>
        <end position="211"/>
    </location>
</feature>
<evidence type="ECO:0000313" key="2">
    <source>
        <dbReference type="EMBL" id="MCK0207602.1"/>
    </source>
</evidence>
<dbReference type="PANTHER" id="PTHR37314">
    <property type="entry name" value="SLR0142 PROTEIN"/>
    <property type="match status" value="1"/>
</dbReference>
<gene>
    <name evidence="2" type="ORF">MWN33_06100</name>
</gene>
<sequence length="255" mass="27479">MTTAVIHDHPEKIRYPLVERPFVGFLLAFMAGSMNAWTLPNAQTFATVQSGNVVQSGYWLAQGEWDKFTFPFLSVMAFGLGSAFCGILMIRRLRKGQIYTPVILFLQAAMLIVLWYLAHMAVADPGAAVNAHYIAYAISFVAGMQGNAFHKNHGMLYGAVAVTFVVQMAFNFLVQGLFRREGINGEPNLMWAGIFFLTLLGFAAGGGIGFLVGDYVLQSGAILLPAAIALILGLVALKDSRKPGAVDPSAGGHFA</sequence>
<keyword evidence="1" id="KW-0812">Transmembrane</keyword>
<comment type="caution">
    <text evidence="2">The sequence shown here is derived from an EMBL/GenBank/DDBJ whole genome shotgun (WGS) entry which is preliminary data.</text>
</comment>
<accession>A0ABT0DKK4</accession>
<proteinExistence type="predicted"/>
<feature type="transmembrane region" description="Helical" evidence="1">
    <location>
        <begin position="102"/>
        <end position="122"/>
    </location>
</feature>
<evidence type="ECO:0000256" key="1">
    <source>
        <dbReference type="SAM" id="Phobius"/>
    </source>
</evidence>
<dbReference type="PANTHER" id="PTHR37314:SF4">
    <property type="entry name" value="UPF0700 TRANSMEMBRANE PROTEIN YOAK"/>
    <property type="match status" value="1"/>
</dbReference>
<feature type="transmembrane region" description="Helical" evidence="1">
    <location>
        <begin position="68"/>
        <end position="90"/>
    </location>
</feature>
<name>A0ABT0DKK4_9HYPH</name>
<dbReference type="Pfam" id="PF06912">
    <property type="entry name" value="DUF1275"/>
    <property type="match status" value="1"/>
</dbReference>
<keyword evidence="1" id="KW-1133">Transmembrane helix</keyword>
<organism evidence="2 3">
    <name type="scientific">Ancylobacter koreensis</name>
    <dbReference type="NCBI Taxonomy" id="266121"/>
    <lineage>
        <taxon>Bacteria</taxon>
        <taxon>Pseudomonadati</taxon>
        <taxon>Pseudomonadota</taxon>
        <taxon>Alphaproteobacteria</taxon>
        <taxon>Hyphomicrobiales</taxon>
        <taxon>Xanthobacteraceae</taxon>
        <taxon>Ancylobacter</taxon>
    </lineage>
</organism>
<feature type="transmembrane region" description="Helical" evidence="1">
    <location>
        <begin position="21"/>
        <end position="39"/>
    </location>
</feature>
<feature type="transmembrane region" description="Helical" evidence="1">
    <location>
        <begin position="154"/>
        <end position="177"/>
    </location>
</feature>
<keyword evidence="1" id="KW-0472">Membrane</keyword>
<reference evidence="3" key="2">
    <citation type="submission" date="2023-07" db="EMBL/GenBank/DDBJ databases">
        <title>Ancylobacter moscoviensis sp. nov., facultatively methylotrophic bacteria from activated sludge and the reclassification of Starkeya novella (Starkey 1934) Kelly et al. 2000 as Ancylobacter novellus comb. nov., Starkeya koreensis Im et al. 2006 as Ancylobacter koreensis comb.nov., Angulomicrobium tetraedrale Vasil'eva et al. 1986 as Ancylobacter tetraedralis comb. nov., Angulomicrobium amanitiforme Fritz et al. 2004 as Ancylobacter amanitiformis comb. nov. and Methylorhabdus multivorans Doronina et al. 1996 as Ancylobacter multivorans comb. nov. and emended description of the genus Ancylobacter.</title>
        <authorList>
            <person name="Doronina N."/>
            <person name="Chemodurova A."/>
            <person name="Grouzdev D."/>
            <person name="Koziaeva V."/>
            <person name="Shi W."/>
            <person name="Wu L."/>
            <person name="Kaparullina E."/>
        </authorList>
    </citation>
    <scope>NUCLEOTIDE SEQUENCE [LARGE SCALE GENOMIC DNA]</scope>
    <source>
        <strain evidence="3">Jip08</strain>
    </source>
</reference>
<dbReference type="EMBL" id="JALKCG010000001">
    <property type="protein sequence ID" value="MCK0207602.1"/>
    <property type="molecule type" value="Genomic_DNA"/>
</dbReference>
<evidence type="ECO:0000313" key="3">
    <source>
        <dbReference type="Proteomes" id="UP001202867"/>
    </source>
</evidence>
<feature type="transmembrane region" description="Helical" evidence="1">
    <location>
        <begin position="217"/>
        <end position="237"/>
    </location>
</feature>
<dbReference type="InterPro" id="IPR010699">
    <property type="entry name" value="DUF1275"/>
</dbReference>
<dbReference type="Proteomes" id="UP001202867">
    <property type="component" value="Unassembled WGS sequence"/>
</dbReference>
<protein>
    <submittedName>
        <fullName evidence="2">DUF1275 domain-containing protein</fullName>
    </submittedName>
</protein>
<dbReference type="RefSeq" id="WP_247199533.1">
    <property type="nucleotide sequence ID" value="NZ_JALKCG010000001.1"/>
</dbReference>